<dbReference type="Proteomes" id="UP000092504">
    <property type="component" value="Unassembled WGS sequence"/>
</dbReference>
<proteinExistence type="predicted"/>
<dbReference type="Gene3D" id="3.40.630.10">
    <property type="entry name" value="Zn peptidases"/>
    <property type="match status" value="1"/>
</dbReference>
<reference evidence="1 2" key="1">
    <citation type="submission" date="2016-06" db="EMBL/GenBank/DDBJ databases">
        <title>Genome sequence of halotolerant plant growth promoting strain of Halomonas elongata HEK1 isolated from salterns of Rann of Kutch, Gujarat, India.</title>
        <authorList>
            <person name="Gaba S."/>
            <person name="Singh R.N."/>
            <person name="Abrol S."/>
            <person name="Kaushik R."/>
            <person name="Saxena A.K."/>
        </authorList>
    </citation>
    <scope>NUCLEOTIDE SEQUENCE [LARGE SCALE GENOMIC DNA]</scope>
    <source>
        <strain evidence="1 2">HEK1</strain>
    </source>
</reference>
<dbReference type="EMBL" id="MAJD01000002">
    <property type="protein sequence ID" value="OBX34674.1"/>
    <property type="molecule type" value="Genomic_DNA"/>
</dbReference>
<accession>A0A1B8NXG0</accession>
<dbReference type="AlphaFoldDB" id="A0A1B8NXG0"/>
<organism evidence="1 2">
    <name type="scientific">Halomonas elongata</name>
    <dbReference type="NCBI Taxonomy" id="2746"/>
    <lineage>
        <taxon>Bacteria</taxon>
        <taxon>Pseudomonadati</taxon>
        <taxon>Pseudomonadota</taxon>
        <taxon>Gammaproteobacteria</taxon>
        <taxon>Oceanospirillales</taxon>
        <taxon>Halomonadaceae</taxon>
        <taxon>Halomonas</taxon>
    </lineage>
</organism>
<comment type="caution">
    <text evidence="1">The sequence shown here is derived from an EMBL/GenBank/DDBJ whole genome shotgun (WGS) entry which is preliminary data.</text>
</comment>
<name>A0A1B8NXG0_HALEL</name>
<sequence length="48" mass="5227">MPGCFFFVGNGEEGAYLHNDRYEFNDEILPVAAGTFVALVDALMGQEA</sequence>
<protein>
    <recommendedName>
        <fullName evidence="3">Hydrolase YxeP</fullName>
    </recommendedName>
</protein>
<evidence type="ECO:0008006" key="3">
    <source>
        <dbReference type="Google" id="ProtNLM"/>
    </source>
</evidence>
<dbReference type="PATRIC" id="fig|2746.7.peg.3840"/>
<evidence type="ECO:0000313" key="2">
    <source>
        <dbReference type="Proteomes" id="UP000092504"/>
    </source>
</evidence>
<gene>
    <name evidence="1" type="ORF">A8U91_03732</name>
</gene>
<dbReference type="SUPFAM" id="SSF53187">
    <property type="entry name" value="Zn-dependent exopeptidases"/>
    <property type="match status" value="1"/>
</dbReference>
<evidence type="ECO:0000313" key="1">
    <source>
        <dbReference type="EMBL" id="OBX34674.1"/>
    </source>
</evidence>